<dbReference type="PANTHER" id="PTHR43289:SF34">
    <property type="entry name" value="SERINE_THREONINE-PROTEIN KINASE YBDM-RELATED"/>
    <property type="match status" value="1"/>
</dbReference>
<feature type="domain" description="PASTA" evidence="12">
    <location>
        <begin position="525"/>
        <end position="591"/>
    </location>
</feature>
<dbReference type="PROSITE" id="PS00108">
    <property type="entry name" value="PROTEIN_KINASE_ST"/>
    <property type="match status" value="1"/>
</dbReference>
<dbReference type="STRING" id="1122192.SAMN02745673_01099"/>
<dbReference type="GO" id="GO:0045717">
    <property type="term" value="P:negative regulation of fatty acid biosynthetic process"/>
    <property type="evidence" value="ECO:0007669"/>
    <property type="project" value="UniProtKB-ARBA"/>
</dbReference>
<dbReference type="SMART" id="SM00220">
    <property type="entry name" value="S_TKc"/>
    <property type="match status" value="1"/>
</dbReference>
<dbReference type="EMBL" id="FUWS01000002">
    <property type="protein sequence ID" value="SJZ65735.1"/>
    <property type="molecule type" value="Genomic_DNA"/>
</dbReference>
<dbReference type="Pfam" id="PF00069">
    <property type="entry name" value="Pkinase"/>
    <property type="match status" value="1"/>
</dbReference>
<evidence type="ECO:0000256" key="2">
    <source>
        <dbReference type="ARBA" id="ARBA00022527"/>
    </source>
</evidence>
<dbReference type="PANTHER" id="PTHR43289">
    <property type="entry name" value="MITOGEN-ACTIVATED PROTEIN KINASE KINASE KINASE 20-RELATED"/>
    <property type="match status" value="1"/>
</dbReference>
<dbReference type="NCBIfam" id="NF033483">
    <property type="entry name" value="PknB_PASTA_kin"/>
    <property type="match status" value="1"/>
</dbReference>
<keyword evidence="2 13" id="KW-0723">Serine/threonine-protein kinase</keyword>
<organism evidence="13 14">
    <name type="scientific">Marinactinospora thermotolerans DSM 45154</name>
    <dbReference type="NCBI Taxonomy" id="1122192"/>
    <lineage>
        <taxon>Bacteria</taxon>
        <taxon>Bacillati</taxon>
        <taxon>Actinomycetota</taxon>
        <taxon>Actinomycetes</taxon>
        <taxon>Streptosporangiales</taxon>
        <taxon>Nocardiopsidaceae</taxon>
        <taxon>Marinactinospora</taxon>
    </lineage>
</organism>
<feature type="region of interest" description="Disordered" evidence="9">
    <location>
        <begin position="634"/>
        <end position="666"/>
    </location>
</feature>
<dbReference type="AlphaFoldDB" id="A0A1T4MFT4"/>
<dbReference type="SUPFAM" id="SSF56112">
    <property type="entry name" value="Protein kinase-like (PK-like)"/>
    <property type="match status" value="1"/>
</dbReference>
<keyword evidence="10" id="KW-0472">Membrane</keyword>
<dbReference type="Pfam" id="PF03793">
    <property type="entry name" value="PASTA"/>
    <property type="match status" value="4"/>
</dbReference>
<keyword evidence="5 13" id="KW-0418">Kinase</keyword>
<evidence type="ECO:0000256" key="3">
    <source>
        <dbReference type="ARBA" id="ARBA00022679"/>
    </source>
</evidence>
<dbReference type="CDD" id="cd14014">
    <property type="entry name" value="STKc_PknB_like"/>
    <property type="match status" value="1"/>
</dbReference>
<dbReference type="Gene3D" id="3.30.200.20">
    <property type="entry name" value="Phosphorylase Kinase, domain 1"/>
    <property type="match status" value="1"/>
</dbReference>
<keyword evidence="6" id="KW-0067">ATP-binding</keyword>
<proteinExistence type="predicted"/>
<feature type="region of interest" description="Disordered" evidence="9">
    <location>
        <begin position="312"/>
        <end position="336"/>
    </location>
</feature>
<evidence type="ECO:0000256" key="7">
    <source>
        <dbReference type="ARBA" id="ARBA00047899"/>
    </source>
</evidence>
<gene>
    <name evidence="13" type="ORF">SAMN02745673_01099</name>
</gene>
<feature type="compositionally biased region" description="Basic and acidic residues" evidence="9">
    <location>
        <begin position="656"/>
        <end position="666"/>
    </location>
</feature>
<protein>
    <recommendedName>
        <fullName evidence="1">non-specific serine/threonine protein kinase</fullName>
        <ecNumber evidence="1">2.7.11.1</ecNumber>
    </recommendedName>
</protein>
<reference evidence="13 14" key="1">
    <citation type="submission" date="2017-02" db="EMBL/GenBank/DDBJ databases">
        <authorList>
            <person name="Peterson S.W."/>
        </authorList>
    </citation>
    <scope>NUCLEOTIDE SEQUENCE [LARGE SCALE GENOMIC DNA]</scope>
    <source>
        <strain evidence="13 14">DSM 45154</strain>
    </source>
</reference>
<dbReference type="FunFam" id="1.10.510.10:FF:000021">
    <property type="entry name" value="Serine/threonine protein kinase"/>
    <property type="match status" value="1"/>
</dbReference>
<evidence type="ECO:0000256" key="8">
    <source>
        <dbReference type="ARBA" id="ARBA00048679"/>
    </source>
</evidence>
<evidence type="ECO:0000259" key="12">
    <source>
        <dbReference type="PROSITE" id="PS51178"/>
    </source>
</evidence>
<comment type="catalytic activity">
    <reaction evidence="7">
        <text>L-threonyl-[protein] + ATP = O-phospho-L-threonyl-[protein] + ADP + H(+)</text>
        <dbReference type="Rhea" id="RHEA:46608"/>
        <dbReference type="Rhea" id="RHEA-COMP:11060"/>
        <dbReference type="Rhea" id="RHEA-COMP:11605"/>
        <dbReference type="ChEBI" id="CHEBI:15378"/>
        <dbReference type="ChEBI" id="CHEBI:30013"/>
        <dbReference type="ChEBI" id="CHEBI:30616"/>
        <dbReference type="ChEBI" id="CHEBI:61977"/>
        <dbReference type="ChEBI" id="CHEBI:456216"/>
        <dbReference type="EC" id="2.7.11.1"/>
    </reaction>
</comment>
<dbReference type="Gene3D" id="1.10.510.10">
    <property type="entry name" value="Transferase(Phosphotransferase) domain 1"/>
    <property type="match status" value="1"/>
</dbReference>
<feature type="domain" description="PASTA" evidence="12">
    <location>
        <begin position="592"/>
        <end position="651"/>
    </location>
</feature>
<keyword evidence="4" id="KW-0547">Nucleotide-binding</keyword>
<evidence type="ECO:0000256" key="5">
    <source>
        <dbReference type="ARBA" id="ARBA00022777"/>
    </source>
</evidence>
<evidence type="ECO:0000256" key="9">
    <source>
        <dbReference type="SAM" id="MobiDB-lite"/>
    </source>
</evidence>
<evidence type="ECO:0000256" key="4">
    <source>
        <dbReference type="ARBA" id="ARBA00022741"/>
    </source>
</evidence>
<dbReference type="PROSITE" id="PS50011">
    <property type="entry name" value="PROTEIN_KINASE_DOM"/>
    <property type="match status" value="1"/>
</dbReference>
<keyword evidence="10" id="KW-0812">Transmembrane</keyword>
<feature type="domain" description="PASTA" evidence="12">
    <location>
        <begin position="460"/>
        <end position="524"/>
    </location>
</feature>
<dbReference type="GO" id="GO:0004674">
    <property type="term" value="F:protein serine/threonine kinase activity"/>
    <property type="evidence" value="ECO:0007669"/>
    <property type="project" value="UniProtKB-KW"/>
</dbReference>
<evidence type="ECO:0000259" key="11">
    <source>
        <dbReference type="PROSITE" id="PS50011"/>
    </source>
</evidence>
<dbReference type="Gene3D" id="3.30.10.20">
    <property type="match status" value="4"/>
</dbReference>
<sequence>MASAFRGGTRPRPARIVAIARKLTLVDMTTADPLVGATLDHRYSIEARLAGGGMATVYLAHDLRLDRRVALKVMHTSLAQDPTFVRRFINEAHAVAKLSHPNVVQVYDQGTDQGRVFLAMEYVPGRTLRDVLTARGRFSPVEALQVMIPVLAALGAAHRAGMVHRDVKPENVLIDQEGRVKVVDFGLARVIEATQQELTRTGTLMGTAAYLSPEQISQSLADARSDVYAAGIMLYELLTGEQPHTGENAITVAYQHVNEDVPPPSHIVPGIPPEVDELVLRATERNPDYRPADAGRFLASLFEVHQALGGGTGPNGTMVGHAPGASSTGVPESGDSELNRTLVVDLDEIGLASEGSGHRRRRSGPGANLPILLVGSLVLVALLGFGWWMLLGRYESVPDLVGMSREQAQQELASHGLKLEVAEEAVYSDEAEIDAIAESTPAANGRLLPGETVTVALSKGPQSVEMPDVVGKPVEEARTLLEDNGITLIEEETTVSYDQKSGTVLSSDPESGEQADREEAVTLTVSAGFELPDVVGRDQDEARSLLEDKGLQVDVTQKPSDDVPAGQVMEQSPGEGAGVEKGVTVTLTVSSGPEQVEIPDITGWKVDDAKKKLEELGFTVTVHRILGDRVTEYSPQGEAEKGSEVQIWATPFGGGDRGRGRGGDDD</sequence>
<dbReference type="SMART" id="SM00740">
    <property type="entry name" value="PASTA"/>
    <property type="match status" value="4"/>
</dbReference>
<name>A0A1T4MFT4_9ACTN</name>
<dbReference type="CDD" id="cd06577">
    <property type="entry name" value="PASTA_pknB"/>
    <property type="match status" value="4"/>
</dbReference>
<dbReference type="InterPro" id="IPR011009">
    <property type="entry name" value="Kinase-like_dom_sf"/>
</dbReference>
<comment type="catalytic activity">
    <reaction evidence="8">
        <text>L-seryl-[protein] + ATP = O-phospho-L-seryl-[protein] + ADP + H(+)</text>
        <dbReference type="Rhea" id="RHEA:17989"/>
        <dbReference type="Rhea" id="RHEA-COMP:9863"/>
        <dbReference type="Rhea" id="RHEA-COMP:11604"/>
        <dbReference type="ChEBI" id="CHEBI:15378"/>
        <dbReference type="ChEBI" id="CHEBI:29999"/>
        <dbReference type="ChEBI" id="CHEBI:30616"/>
        <dbReference type="ChEBI" id="CHEBI:83421"/>
        <dbReference type="ChEBI" id="CHEBI:456216"/>
        <dbReference type="EC" id="2.7.11.1"/>
    </reaction>
</comment>
<evidence type="ECO:0000256" key="10">
    <source>
        <dbReference type="SAM" id="Phobius"/>
    </source>
</evidence>
<evidence type="ECO:0000256" key="1">
    <source>
        <dbReference type="ARBA" id="ARBA00012513"/>
    </source>
</evidence>
<dbReference type="GO" id="GO:0005524">
    <property type="term" value="F:ATP binding"/>
    <property type="evidence" value="ECO:0007669"/>
    <property type="project" value="UniProtKB-KW"/>
</dbReference>
<keyword evidence="14" id="KW-1185">Reference proteome</keyword>
<feature type="domain" description="PASTA" evidence="12">
    <location>
        <begin position="393"/>
        <end position="459"/>
    </location>
</feature>
<keyword evidence="10" id="KW-1133">Transmembrane helix</keyword>
<dbReference type="InterPro" id="IPR000719">
    <property type="entry name" value="Prot_kinase_dom"/>
</dbReference>
<feature type="domain" description="Protein kinase" evidence="11">
    <location>
        <begin position="43"/>
        <end position="308"/>
    </location>
</feature>
<feature type="transmembrane region" description="Helical" evidence="10">
    <location>
        <begin position="369"/>
        <end position="390"/>
    </location>
</feature>
<accession>A0A1T4MFT4</accession>
<evidence type="ECO:0000256" key="6">
    <source>
        <dbReference type="ARBA" id="ARBA00022840"/>
    </source>
</evidence>
<dbReference type="EC" id="2.7.11.1" evidence="1"/>
<dbReference type="FunFam" id="3.30.200.20:FF:000035">
    <property type="entry name" value="Serine/threonine protein kinase Stk1"/>
    <property type="match status" value="1"/>
</dbReference>
<dbReference type="PROSITE" id="PS51178">
    <property type="entry name" value="PASTA"/>
    <property type="match status" value="4"/>
</dbReference>
<evidence type="ECO:0000313" key="13">
    <source>
        <dbReference type="EMBL" id="SJZ65735.1"/>
    </source>
</evidence>
<evidence type="ECO:0000313" key="14">
    <source>
        <dbReference type="Proteomes" id="UP000190637"/>
    </source>
</evidence>
<dbReference type="Proteomes" id="UP000190637">
    <property type="component" value="Unassembled WGS sequence"/>
</dbReference>
<dbReference type="InterPro" id="IPR008271">
    <property type="entry name" value="Ser/Thr_kinase_AS"/>
</dbReference>
<dbReference type="InterPro" id="IPR005543">
    <property type="entry name" value="PASTA_dom"/>
</dbReference>
<keyword evidence="3" id="KW-0808">Transferase</keyword>